<organism evidence="2 3">
    <name type="scientific">Cymbomonas tetramitiformis</name>
    <dbReference type="NCBI Taxonomy" id="36881"/>
    <lineage>
        <taxon>Eukaryota</taxon>
        <taxon>Viridiplantae</taxon>
        <taxon>Chlorophyta</taxon>
        <taxon>Pyramimonadophyceae</taxon>
        <taxon>Pyramimonadales</taxon>
        <taxon>Pyramimonadaceae</taxon>
        <taxon>Cymbomonas</taxon>
    </lineage>
</organism>
<evidence type="ECO:0000313" key="3">
    <source>
        <dbReference type="Proteomes" id="UP001190700"/>
    </source>
</evidence>
<name>A0AAE0FDT2_9CHLO</name>
<dbReference type="Gene3D" id="2.60.40.2700">
    <property type="match status" value="1"/>
</dbReference>
<sequence length="640" mass="67806">MSMCGYMAKVFVRRRIATQGTKEFCLFSHDDCDNYSLSATDDTCSYLSAFSDKAHGQTSLAPSNSYEDLISVPSSQLDETSMSMLSQLTSSTTSDNSTWTNSSESQSTSALPEGSKLDGSEASTCAPLLTPAQAKSAAASEKVLWLSTGGAQRSATHYPVENLTVANTAALLSKNTTNHTSSPTPGVRASGMRRRTQAASCESLSDVASAAFETLDTEPSNFCFRLYIVGRLACGETITAAAEKPPCAVRCRFRWQRLVQGEDGNLVAVRIPHVHSPQYVLTEKDIGCRLRVTAYVTSVDGSDERGNSSASSSSSIPQVSPHLQVSAISARVLPGNAAAVTTKPRSKSSGKPPSFEQLGQSGPVSPGNRKSKSLRIAATLSQAVLESEEYGDDADRGGRPSLISPTSAEVGSTEPDPSQLESGSESVVRTQLQFAQRANASLTSSEAQEVEAAPTGLTARGRSDPELSTKAVGIGAGEEDVVHQKPSISDSATTLQFAQAYKVGQMSAAGSLESTEGSQQRSERASQQDYVTRDTGPETLQLAVVGDNRVGCYLVAQGKMSARKAKCRFQWTRLGRDAKGNTTKARVKGANAPRYKICEADIGHWLRVKAALVLPDGTLGRAVVATTRHPVKAAPEVVIE</sequence>
<evidence type="ECO:0000256" key="1">
    <source>
        <dbReference type="SAM" id="MobiDB-lite"/>
    </source>
</evidence>
<feature type="region of interest" description="Disordered" evidence="1">
    <location>
        <begin position="509"/>
        <end position="532"/>
    </location>
</feature>
<dbReference type="Proteomes" id="UP001190700">
    <property type="component" value="Unassembled WGS sequence"/>
</dbReference>
<proteinExistence type="predicted"/>
<feature type="region of interest" description="Disordered" evidence="1">
    <location>
        <begin position="443"/>
        <end position="468"/>
    </location>
</feature>
<feature type="region of interest" description="Disordered" evidence="1">
    <location>
        <begin position="299"/>
        <end position="318"/>
    </location>
</feature>
<protein>
    <submittedName>
        <fullName evidence="2">Uncharacterized protein</fullName>
    </submittedName>
</protein>
<feature type="compositionally biased region" description="Low complexity" evidence="1">
    <location>
        <begin position="307"/>
        <end position="318"/>
    </location>
</feature>
<dbReference type="EMBL" id="LGRX02020307">
    <property type="protein sequence ID" value="KAK3257625.1"/>
    <property type="molecule type" value="Genomic_DNA"/>
</dbReference>
<reference evidence="2 3" key="1">
    <citation type="journal article" date="2015" name="Genome Biol. Evol.">
        <title>Comparative Genomics of a Bacterivorous Green Alga Reveals Evolutionary Causalities and Consequences of Phago-Mixotrophic Mode of Nutrition.</title>
        <authorList>
            <person name="Burns J.A."/>
            <person name="Paasch A."/>
            <person name="Narechania A."/>
            <person name="Kim E."/>
        </authorList>
    </citation>
    <scope>NUCLEOTIDE SEQUENCE [LARGE SCALE GENOMIC DNA]</scope>
    <source>
        <strain evidence="2 3">PLY_AMNH</strain>
    </source>
</reference>
<comment type="caution">
    <text evidence="2">The sequence shown here is derived from an EMBL/GenBank/DDBJ whole genome shotgun (WGS) entry which is preliminary data.</text>
</comment>
<keyword evidence="3" id="KW-1185">Reference proteome</keyword>
<feature type="region of interest" description="Disordered" evidence="1">
    <location>
        <begin position="338"/>
        <end position="372"/>
    </location>
</feature>
<evidence type="ECO:0000313" key="2">
    <source>
        <dbReference type="EMBL" id="KAK3257625.1"/>
    </source>
</evidence>
<feature type="region of interest" description="Disordered" evidence="1">
    <location>
        <begin position="386"/>
        <end position="428"/>
    </location>
</feature>
<accession>A0AAE0FDT2</accession>
<feature type="region of interest" description="Disordered" evidence="1">
    <location>
        <begin position="81"/>
        <end position="123"/>
    </location>
</feature>
<feature type="compositionally biased region" description="Polar residues" evidence="1">
    <location>
        <begin position="403"/>
        <end position="428"/>
    </location>
</feature>
<gene>
    <name evidence="2" type="ORF">CYMTET_33299</name>
</gene>
<feature type="compositionally biased region" description="Low complexity" evidence="1">
    <location>
        <begin position="81"/>
        <end position="105"/>
    </location>
</feature>
<feature type="compositionally biased region" description="Basic and acidic residues" evidence="1">
    <location>
        <begin position="521"/>
        <end position="532"/>
    </location>
</feature>
<dbReference type="AlphaFoldDB" id="A0AAE0FDT2"/>